<evidence type="ECO:0000256" key="5">
    <source>
        <dbReference type="ARBA" id="ARBA00022777"/>
    </source>
</evidence>
<dbReference type="FunFam" id="1.10.510.10:FF:000726">
    <property type="entry name" value="Calcium-dependent protein kinase, putative"/>
    <property type="match status" value="1"/>
</dbReference>
<keyword evidence="5" id="KW-0418">Kinase</keyword>
<proteinExistence type="inferred from homology"/>
<dbReference type="InterPro" id="IPR000719">
    <property type="entry name" value="Prot_kinase_dom"/>
</dbReference>
<dbReference type="PROSITE" id="PS00107">
    <property type="entry name" value="PROTEIN_KINASE_ATP"/>
    <property type="match status" value="1"/>
</dbReference>
<evidence type="ECO:0000313" key="12">
    <source>
        <dbReference type="Proteomes" id="UP000688137"/>
    </source>
</evidence>
<protein>
    <recommendedName>
        <fullName evidence="13">Protein kinase domain containing protein</fullName>
    </recommendedName>
</protein>
<dbReference type="SMART" id="SM00220">
    <property type="entry name" value="S_TKc"/>
    <property type="match status" value="1"/>
</dbReference>
<comment type="similarity">
    <text evidence="7">Belongs to the protein kinase superfamily. Ser/Thr protein kinase family. CDPK subfamily.</text>
</comment>
<dbReference type="GO" id="GO:0005524">
    <property type="term" value="F:ATP binding"/>
    <property type="evidence" value="ECO:0007669"/>
    <property type="project" value="UniProtKB-UniRule"/>
</dbReference>
<dbReference type="InterPro" id="IPR018247">
    <property type="entry name" value="EF_Hand_1_Ca_BS"/>
</dbReference>
<dbReference type="InterPro" id="IPR050205">
    <property type="entry name" value="CDPK_Ser/Thr_kinases"/>
</dbReference>
<dbReference type="InterPro" id="IPR002048">
    <property type="entry name" value="EF_hand_dom"/>
</dbReference>
<name>A0A8S1L8C8_PARPR</name>
<feature type="domain" description="EF-hand" evidence="10">
    <location>
        <begin position="347"/>
        <end position="382"/>
    </location>
</feature>
<evidence type="ECO:0000259" key="10">
    <source>
        <dbReference type="PROSITE" id="PS50222"/>
    </source>
</evidence>
<feature type="domain" description="Protein kinase" evidence="9">
    <location>
        <begin position="34"/>
        <end position="294"/>
    </location>
</feature>
<dbReference type="Proteomes" id="UP000688137">
    <property type="component" value="Unassembled WGS sequence"/>
</dbReference>
<dbReference type="PROSITE" id="PS50011">
    <property type="entry name" value="PROTEIN_KINASE_DOM"/>
    <property type="match status" value="1"/>
</dbReference>
<feature type="domain" description="EF-hand" evidence="10">
    <location>
        <begin position="477"/>
        <end position="512"/>
    </location>
</feature>
<keyword evidence="12" id="KW-1185">Reference proteome</keyword>
<dbReference type="Pfam" id="PF13499">
    <property type="entry name" value="EF-hand_7"/>
    <property type="match status" value="1"/>
</dbReference>
<evidence type="ECO:0000256" key="8">
    <source>
        <dbReference type="PROSITE-ProRule" id="PRU10141"/>
    </source>
</evidence>
<dbReference type="FunFam" id="3.30.200.20:FF:000634">
    <property type="entry name" value="Calcium-dependent protein kinase, putative"/>
    <property type="match status" value="1"/>
</dbReference>
<dbReference type="CDD" id="cd05117">
    <property type="entry name" value="STKc_CAMK"/>
    <property type="match status" value="1"/>
</dbReference>
<dbReference type="PROSITE" id="PS00108">
    <property type="entry name" value="PROTEIN_KINASE_ST"/>
    <property type="match status" value="1"/>
</dbReference>
<dbReference type="CDD" id="cd00051">
    <property type="entry name" value="EFh"/>
    <property type="match status" value="1"/>
</dbReference>
<dbReference type="PROSITE" id="PS50222">
    <property type="entry name" value="EF_HAND_2"/>
    <property type="match status" value="2"/>
</dbReference>
<evidence type="ECO:0000256" key="3">
    <source>
        <dbReference type="ARBA" id="ARBA00022679"/>
    </source>
</evidence>
<reference evidence="11" key="1">
    <citation type="submission" date="2021-01" db="EMBL/GenBank/DDBJ databases">
        <authorList>
            <consortium name="Genoscope - CEA"/>
            <person name="William W."/>
        </authorList>
    </citation>
    <scope>NUCLEOTIDE SEQUENCE</scope>
</reference>
<dbReference type="OMA" id="AVIYIHE"/>
<dbReference type="GO" id="GO:0005509">
    <property type="term" value="F:calcium ion binding"/>
    <property type="evidence" value="ECO:0007669"/>
    <property type="project" value="InterPro"/>
</dbReference>
<gene>
    <name evidence="11" type="ORF">PPRIM_AZ9-3.1.T0280094</name>
</gene>
<sequence length="529" mass="61300">MGCLQPKQHARIVPMQTSHNDSIFTSTTDIHSLYNFGKVLGIGSFGKVVLATMKNNSTKQYAIKIIDKNNLHGKEAQLANEIYTLKKLDHPNIIKFYEVYQSELYIYICMEYCEGGELVERIAKQQINLTEHQVQRIISKICSAVIYIHEQGIVHRDIKAENILFTEQSLYSEPKLIDFGFANKFDVIHRRRKLKTFIGTPLYMPPEVIEGDYDEKCDIWSLGVLLYSLLCGTPPFVGQSKEKLFLNIRIKEVKFESKVWNTISEEAKNLLSQMLSKDPQLRPSAKQCMDHPWFQTKQNPSLLLTDKLKSTQFQQDRTIYQMLKTYRGGAKFKKEVTKVLINQMNESDLQHLKLIFSKIDVDNSGTITVEELKSALIKEGSIVTHWEIEQLIQTIVLEEDEGIQLMGEQDGIQFLESKSPRPLMIKYTDFLAACIDQRKIFTRERLWSLFKYFDTLNVGHIQKDDIKEALARHGRQISEDKINEMINEINPNNNNQISFDEFCQMMCDQGIDKTMNIKDEFKEPPSRVD</sequence>
<evidence type="ECO:0008006" key="13">
    <source>
        <dbReference type="Google" id="ProtNLM"/>
    </source>
</evidence>
<dbReference type="InterPro" id="IPR008271">
    <property type="entry name" value="Ser/Thr_kinase_AS"/>
</dbReference>
<dbReference type="PANTHER" id="PTHR24349">
    <property type="entry name" value="SERINE/THREONINE-PROTEIN KINASE"/>
    <property type="match status" value="1"/>
</dbReference>
<keyword evidence="3" id="KW-0808">Transferase</keyword>
<evidence type="ECO:0000256" key="2">
    <source>
        <dbReference type="ARBA" id="ARBA00022527"/>
    </source>
</evidence>
<comment type="caution">
    <text evidence="11">The sequence shown here is derived from an EMBL/GenBank/DDBJ whole genome shotgun (WGS) entry which is preliminary data.</text>
</comment>
<evidence type="ECO:0000256" key="7">
    <source>
        <dbReference type="ARBA" id="ARBA00024334"/>
    </source>
</evidence>
<dbReference type="Pfam" id="PF00069">
    <property type="entry name" value="Pkinase"/>
    <property type="match status" value="1"/>
</dbReference>
<evidence type="ECO:0000259" key="9">
    <source>
        <dbReference type="PROSITE" id="PS50011"/>
    </source>
</evidence>
<dbReference type="EMBL" id="CAJJDM010000027">
    <property type="protein sequence ID" value="CAD8058914.1"/>
    <property type="molecule type" value="Genomic_DNA"/>
</dbReference>
<dbReference type="PROSITE" id="PS00018">
    <property type="entry name" value="EF_HAND_1"/>
    <property type="match status" value="1"/>
</dbReference>
<organism evidence="11 12">
    <name type="scientific">Paramecium primaurelia</name>
    <dbReference type="NCBI Taxonomy" id="5886"/>
    <lineage>
        <taxon>Eukaryota</taxon>
        <taxon>Sar</taxon>
        <taxon>Alveolata</taxon>
        <taxon>Ciliophora</taxon>
        <taxon>Intramacronucleata</taxon>
        <taxon>Oligohymenophorea</taxon>
        <taxon>Peniculida</taxon>
        <taxon>Parameciidae</taxon>
        <taxon>Paramecium</taxon>
    </lineage>
</organism>
<keyword evidence="2" id="KW-0723">Serine/threonine-protein kinase</keyword>
<dbReference type="InterPro" id="IPR017441">
    <property type="entry name" value="Protein_kinase_ATP_BS"/>
</dbReference>
<dbReference type="AlphaFoldDB" id="A0A8S1L8C8"/>
<accession>A0A8S1L8C8</accession>
<comment type="cofactor">
    <cofactor evidence="1">
        <name>Mg(2+)</name>
        <dbReference type="ChEBI" id="CHEBI:18420"/>
    </cofactor>
</comment>
<keyword evidence="6 8" id="KW-0067">ATP-binding</keyword>
<feature type="binding site" evidence="8">
    <location>
        <position position="64"/>
    </location>
    <ligand>
        <name>ATP</name>
        <dbReference type="ChEBI" id="CHEBI:30616"/>
    </ligand>
</feature>
<keyword evidence="4 8" id="KW-0547">Nucleotide-binding</keyword>
<dbReference type="GO" id="GO:0004674">
    <property type="term" value="F:protein serine/threonine kinase activity"/>
    <property type="evidence" value="ECO:0007669"/>
    <property type="project" value="UniProtKB-KW"/>
</dbReference>
<dbReference type="FunFam" id="1.10.238.10:FF:000382">
    <property type="entry name" value="Uncharacterized protein"/>
    <property type="match status" value="1"/>
</dbReference>
<evidence type="ECO:0000313" key="11">
    <source>
        <dbReference type="EMBL" id="CAD8058914.1"/>
    </source>
</evidence>
<evidence type="ECO:0000256" key="1">
    <source>
        <dbReference type="ARBA" id="ARBA00001946"/>
    </source>
</evidence>
<evidence type="ECO:0000256" key="6">
    <source>
        <dbReference type="ARBA" id="ARBA00022840"/>
    </source>
</evidence>
<evidence type="ECO:0000256" key="4">
    <source>
        <dbReference type="ARBA" id="ARBA00022741"/>
    </source>
</evidence>
<dbReference type="Pfam" id="PF00036">
    <property type="entry name" value="EF-hand_1"/>
    <property type="match status" value="1"/>
</dbReference>
<dbReference type="SMART" id="SM00054">
    <property type="entry name" value="EFh"/>
    <property type="match status" value="2"/>
</dbReference>